<dbReference type="EMBL" id="FUXB01000001">
    <property type="protein sequence ID" value="SJZ42073.1"/>
    <property type="molecule type" value="Genomic_DNA"/>
</dbReference>
<dbReference type="Pfam" id="PF06667">
    <property type="entry name" value="PspB"/>
    <property type="match status" value="1"/>
</dbReference>
<dbReference type="GO" id="GO:0009271">
    <property type="term" value="P:phage shock"/>
    <property type="evidence" value="ECO:0007669"/>
    <property type="project" value="InterPro"/>
</dbReference>
<evidence type="ECO:0000313" key="3">
    <source>
        <dbReference type="EMBL" id="SJZ42073.1"/>
    </source>
</evidence>
<accession>A0A1T4KI98</accession>
<dbReference type="Proteomes" id="UP000190834">
    <property type="component" value="Unassembled WGS sequence"/>
</dbReference>
<dbReference type="NCBIfam" id="TIGR02976">
    <property type="entry name" value="phageshock_pspB"/>
    <property type="match status" value="1"/>
</dbReference>
<name>A0A1T4KI98_VIBCI</name>
<keyword evidence="2" id="KW-0812">Transmembrane</keyword>
<sequence length="79" mass="9108">MASLFIAGPLVVFLIFVAPLWLLLHYRSKRKAESGLSEEEYQQLQTLSEQAKGLQQRVEILEKILDKEAPTWRGQYESS</sequence>
<keyword evidence="2" id="KW-0472">Membrane</keyword>
<evidence type="ECO:0000313" key="4">
    <source>
        <dbReference type="Proteomes" id="UP000190834"/>
    </source>
</evidence>
<dbReference type="OrthoDB" id="6198106at2"/>
<organism evidence="3 4">
    <name type="scientific">Vibrio cincinnatiensis DSM 19608</name>
    <dbReference type="NCBI Taxonomy" id="1123491"/>
    <lineage>
        <taxon>Bacteria</taxon>
        <taxon>Pseudomonadati</taxon>
        <taxon>Pseudomonadota</taxon>
        <taxon>Gammaproteobacteria</taxon>
        <taxon>Vibrionales</taxon>
        <taxon>Vibrionaceae</taxon>
        <taxon>Vibrio</taxon>
    </lineage>
</organism>
<protein>
    <submittedName>
        <fullName evidence="3">Phage shock protein B</fullName>
    </submittedName>
</protein>
<dbReference type="RefSeq" id="WP_078924630.1">
    <property type="nucleotide sequence ID" value="NZ_FUXB01000001.1"/>
</dbReference>
<evidence type="ECO:0000256" key="1">
    <source>
        <dbReference type="SAM" id="Coils"/>
    </source>
</evidence>
<feature type="transmembrane region" description="Helical" evidence="2">
    <location>
        <begin position="6"/>
        <end position="24"/>
    </location>
</feature>
<keyword evidence="1" id="KW-0175">Coiled coil</keyword>
<dbReference type="NCBIfam" id="NF006993">
    <property type="entry name" value="PRK09458.1"/>
    <property type="match status" value="1"/>
</dbReference>
<dbReference type="STRING" id="1123491.SAMN02745782_00222"/>
<gene>
    <name evidence="3" type="ORF">SAMN02745782_00222</name>
</gene>
<dbReference type="GO" id="GO:0006355">
    <property type="term" value="P:regulation of DNA-templated transcription"/>
    <property type="evidence" value="ECO:0007669"/>
    <property type="project" value="InterPro"/>
</dbReference>
<feature type="coiled-coil region" evidence="1">
    <location>
        <begin position="37"/>
        <end position="64"/>
    </location>
</feature>
<proteinExistence type="predicted"/>
<keyword evidence="4" id="KW-1185">Reference proteome</keyword>
<dbReference type="AlphaFoldDB" id="A0A1T4KI98"/>
<evidence type="ECO:0000256" key="2">
    <source>
        <dbReference type="SAM" id="Phobius"/>
    </source>
</evidence>
<dbReference type="InterPro" id="IPR009554">
    <property type="entry name" value="Phageshock_PspB"/>
</dbReference>
<reference evidence="4" key="1">
    <citation type="submission" date="2017-02" db="EMBL/GenBank/DDBJ databases">
        <authorList>
            <person name="Varghese N."/>
            <person name="Submissions S."/>
        </authorList>
    </citation>
    <scope>NUCLEOTIDE SEQUENCE [LARGE SCALE GENOMIC DNA]</scope>
    <source>
        <strain evidence="4">DSM 19608</strain>
    </source>
</reference>
<keyword evidence="2" id="KW-1133">Transmembrane helix</keyword>
<dbReference type="GeneID" id="70583687"/>